<evidence type="ECO:0000259" key="5">
    <source>
        <dbReference type="Pfam" id="PF00296"/>
    </source>
</evidence>
<evidence type="ECO:0000256" key="2">
    <source>
        <dbReference type="ARBA" id="ARBA00022643"/>
    </source>
</evidence>
<dbReference type="InterPro" id="IPR011251">
    <property type="entry name" value="Luciferase-like_dom"/>
</dbReference>
<dbReference type="PANTHER" id="PTHR42847:SF4">
    <property type="entry name" value="ALKANESULFONATE MONOOXYGENASE-RELATED"/>
    <property type="match status" value="1"/>
</dbReference>
<organism evidence="6 7">
    <name type="scientific">Kribbella alba</name>
    <dbReference type="NCBI Taxonomy" id="190197"/>
    <lineage>
        <taxon>Bacteria</taxon>
        <taxon>Bacillati</taxon>
        <taxon>Actinomycetota</taxon>
        <taxon>Actinomycetes</taxon>
        <taxon>Propionibacteriales</taxon>
        <taxon>Kribbellaceae</taxon>
        <taxon>Kribbella</taxon>
    </lineage>
</organism>
<keyword evidence="3" id="KW-0560">Oxidoreductase</keyword>
<dbReference type="RefSeq" id="WP_344112491.1">
    <property type="nucleotide sequence ID" value="NZ_BAAANE010000005.1"/>
</dbReference>
<name>A0ABN2FCY1_9ACTN</name>
<dbReference type="SUPFAM" id="SSF51679">
    <property type="entry name" value="Bacterial luciferase-like"/>
    <property type="match status" value="1"/>
</dbReference>
<evidence type="ECO:0000256" key="3">
    <source>
        <dbReference type="ARBA" id="ARBA00023002"/>
    </source>
</evidence>
<evidence type="ECO:0000313" key="6">
    <source>
        <dbReference type="EMBL" id="GAA1641257.1"/>
    </source>
</evidence>
<dbReference type="Proteomes" id="UP001501319">
    <property type="component" value="Unassembled WGS sequence"/>
</dbReference>
<dbReference type="InterPro" id="IPR019921">
    <property type="entry name" value="Lucif-like_OxRdtase_Rv2161c"/>
</dbReference>
<protein>
    <submittedName>
        <fullName evidence="6">LLM class F420-dependent oxidoreductase</fullName>
    </submittedName>
</protein>
<keyword evidence="2" id="KW-0288">FMN</keyword>
<keyword evidence="4" id="KW-0503">Monooxygenase</keyword>
<dbReference type="PROSITE" id="PS00809">
    <property type="entry name" value="ADP_GLC_PYROPHOSPH_2"/>
    <property type="match status" value="1"/>
</dbReference>
<dbReference type="Gene3D" id="3.20.20.30">
    <property type="entry name" value="Luciferase-like domain"/>
    <property type="match status" value="1"/>
</dbReference>
<dbReference type="NCBIfam" id="TIGR03619">
    <property type="entry name" value="F420_Rv2161c"/>
    <property type="match status" value="1"/>
</dbReference>
<keyword evidence="7" id="KW-1185">Reference proteome</keyword>
<dbReference type="PANTHER" id="PTHR42847">
    <property type="entry name" value="ALKANESULFONATE MONOOXYGENASE"/>
    <property type="match status" value="1"/>
</dbReference>
<dbReference type="InterPro" id="IPR050172">
    <property type="entry name" value="SsuD_RutA_monooxygenase"/>
</dbReference>
<comment type="caution">
    <text evidence="6">The sequence shown here is derived from an EMBL/GenBank/DDBJ whole genome shotgun (WGS) entry which is preliminary data.</text>
</comment>
<evidence type="ECO:0000256" key="4">
    <source>
        <dbReference type="ARBA" id="ARBA00023033"/>
    </source>
</evidence>
<feature type="domain" description="Luciferase-like" evidence="5">
    <location>
        <begin position="14"/>
        <end position="242"/>
    </location>
</feature>
<dbReference type="EMBL" id="BAAANE010000005">
    <property type="protein sequence ID" value="GAA1641257.1"/>
    <property type="molecule type" value="Genomic_DNA"/>
</dbReference>
<evidence type="ECO:0000313" key="7">
    <source>
        <dbReference type="Proteomes" id="UP001501319"/>
    </source>
</evidence>
<keyword evidence="1" id="KW-0285">Flavoprotein</keyword>
<reference evidence="6 7" key="1">
    <citation type="journal article" date="2019" name="Int. J. Syst. Evol. Microbiol.">
        <title>The Global Catalogue of Microorganisms (GCM) 10K type strain sequencing project: providing services to taxonomists for standard genome sequencing and annotation.</title>
        <authorList>
            <consortium name="The Broad Institute Genomics Platform"/>
            <consortium name="The Broad Institute Genome Sequencing Center for Infectious Disease"/>
            <person name="Wu L."/>
            <person name="Ma J."/>
        </authorList>
    </citation>
    <scope>NUCLEOTIDE SEQUENCE [LARGE SCALE GENOMIC DNA]</scope>
    <source>
        <strain evidence="6 7">JCM 14306</strain>
    </source>
</reference>
<evidence type="ECO:0000256" key="1">
    <source>
        <dbReference type="ARBA" id="ARBA00022630"/>
    </source>
</evidence>
<dbReference type="InterPro" id="IPR036661">
    <property type="entry name" value="Luciferase-like_sf"/>
</dbReference>
<dbReference type="InterPro" id="IPR005836">
    <property type="entry name" value="ADP_Glu_pyroP_CS"/>
</dbReference>
<proteinExistence type="predicted"/>
<accession>A0ABN2FCY1</accession>
<dbReference type="Pfam" id="PF00296">
    <property type="entry name" value="Bac_luciferase"/>
    <property type="match status" value="1"/>
</dbReference>
<sequence>MKIGAVFPQLEIGTDPAMVRDWAETVEEVGYTHVVAYDHVLGASPDNRPGWTGYTDKSLFHEVFVLFGYLAAITTNLELVTGVVILPQRQTALVAKQAAEVDVLSGGRLRLGVGIGWNQVEYQALGVPFEKRGARLTEQVDVLRKLWAEPVISYQGKFHQIVEAGINPLPPRRTIPIWFGGTADAVLRRTGRIGDGWMPQSPPDDEARARVERLRAYTAEAGRNPAEVGIEARLTLGSVPEKDWPAFAEGWRELGATHLGVNTMNMGLSKPEDHAAVLRDVLPLLQAG</sequence>
<gene>
    <name evidence="6" type="ORF">GCM10009744_34020</name>
</gene>